<accession>A0A9P6RLK1</accession>
<evidence type="ECO:0000313" key="1">
    <source>
        <dbReference type="EMBL" id="KAG0320241.1"/>
    </source>
</evidence>
<reference evidence="1" key="1">
    <citation type="journal article" date="2020" name="Fungal Divers.">
        <title>Resolving the Mortierellaceae phylogeny through synthesis of multi-gene phylogenetics and phylogenomics.</title>
        <authorList>
            <person name="Vandepol N."/>
            <person name="Liber J."/>
            <person name="Desiro A."/>
            <person name="Na H."/>
            <person name="Kennedy M."/>
            <person name="Barry K."/>
            <person name="Grigoriev I.V."/>
            <person name="Miller A.N."/>
            <person name="O'Donnell K."/>
            <person name="Stajich J.E."/>
            <person name="Bonito G."/>
        </authorList>
    </citation>
    <scope>NUCLEOTIDE SEQUENCE</scope>
    <source>
        <strain evidence="1">NVP60</strain>
    </source>
</reference>
<sequence length="323" mass="36175">MNMACPIVLSMENGEKIAVLGVPKMAEHLLSKMIVHSDVLKLTGETGRTDVELSQALMAHRYGGLVLDRLKSYEQLGIKICQKRFSEAPDLARLLAGCLIHSQANVVLILKAEIYGRSRMEDPHEQPLAFPVYRDYTVASVRHDGAQKLLIGTDTWLALVTSCVLLHSGDVVIGPHNRQFIPHKSSIVWINTTDMERNALVERHLRSKFHNEGMFLEYAGVFFLFRHPSCLPVTLRTPLPAEELIVQGAPAENTRIYRELPKLRQMISSMDNNNDTTTSISEPVSVQLRVLAELATNVITALNHSTVKNAVIERIEVLLIERC</sequence>
<dbReference type="AlphaFoldDB" id="A0A9P6RLK1"/>
<name>A0A9P6RLK1_9FUNG</name>
<evidence type="ECO:0000313" key="2">
    <source>
        <dbReference type="Proteomes" id="UP000823405"/>
    </source>
</evidence>
<proteinExistence type="predicted"/>
<comment type="caution">
    <text evidence="1">The sequence shown here is derived from an EMBL/GenBank/DDBJ whole genome shotgun (WGS) entry which is preliminary data.</text>
</comment>
<dbReference type="Proteomes" id="UP000823405">
    <property type="component" value="Unassembled WGS sequence"/>
</dbReference>
<dbReference type="OrthoDB" id="2426135at2759"/>
<keyword evidence="2" id="KW-1185">Reference proteome</keyword>
<dbReference type="EMBL" id="JAAAIN010000107">
    <property type="protein sequence ID" value="KAG0320241.1"/>
    <property type="molecule type" value="Genomic_DNA"/>
</dbReference>
<protein>
    <submittedName>
        <fullName evidence="1">Uncharacterized protein</fullName>
    </submittedName>
</protein>
<gene>
    <name evidence="1" type="ORF">BGZ97_000392</name>
</gene>
<organism evidence="1 2">
    <name type="scientific">Linnemannia gamsii</name>
    <dbReference type="NCBI Taxonomy" id="64522"/>
    <lineage>
        <taxon>Eukaryota</taxon>
        <taxon>Fungi</taxon>
        <taxon>Fungi incertae sedis</taxon>
        <taxon>Mucoromycota</taxon>
        <taxon>Mortierellomycotina</taxon>
        <taxon>Mortierellomycetes</taxon>
        <taxon>Mortierellales</taxon>
        <taxon>Mortierellaceae</taxon>
        <taxon>Linnemannia</taxon>
    </lineage>
</organism>